<proteinExistence type="predicted"/>
<dbReference type="Proteomes" id="UP000218334">
    <property type="component" value="Unassembled WGS sequence"/>
</dbReference>
<sequence>MGCMHYQLKTSALEEVKIEDYASIMRTIMKTIMGLLLEPEMPLKCFFEARGDVASPNEAGGIIIKAIIIPITTHNRITSSGGGSTITVDGFLDPRATHANGVYCSIKYYTKISISSSSSTLPSMFGVEPEELVIMMDASVDGEVIETVNEGEIDRPDAGALPSLTQPDLTLKSPALVEGFGGLKAQA</sequence>
<accession>A0A2H3BAD8</accession>
<evidence type="ECO:0000313" key="2">
    <source>
        <dbReference type="Proteomes" id="UP000218334"/>
    </source>
</evidence>
<reference evidence="2" key="1">
    <citation type="journal article" date="2017" name="Nat. Ecol. Evol.">
        <title>Genome expansion and lineage-specific genetic innovations in the forest pathogenic fungi Armillaria.</title>
        <authorList>
            <person name="Sipos G."/>
            <person name="Prasanna A.N."/>
            <person name="Walter M.C."/>
            <person name="O'Connor E."/>
            <person name="Balint B."/>
            <person name="Krizsan K."/>
            <person name="Kiss B."/>
            <person name="Hess J."/>
            <person name="Varga T."/>
            <person name="Slot J."/>
            <person name="Riley R."/>
            <person name="Boka B."/>
            <person name="Rigling D."/>
            <person name="Barry K."/>
            <person name="Lee J."/>
            <person name="Mihaltcheva S."/>
            <person name="LaButti K."/>
            <person name="Lipzen A."/>
            <person name="Waldron R."/>
            <person name="Moloney N.M."/>
            <person name="Sperisen C."/>
            <person name="Kredics L."/>
            <person name="Vagvoelgyi C."/>
            <person name="Patrignani A."/>
            <person name="Fitzpatrick D."/>
            <person name="Nagy I."/>
            <person name="Doyle S."/>
            <person name="Anderson J.B."/>
            <person name="Grigoriev I.V."/>
            <person name="Gueldener U."/>
            <person name="Muensterkoetter M."/>
            <person name="Nagy L.G."/>
        </authorList>
    </citation>
    <scope>NUCLEOTIDE SEQUENCE [LARGE SCALE GENOMIC DNA]</scope>
    <source>
        <strain evidence="2">28-4</strain>
    </source>
</reference>
<dbReference type="EMBL" id="KZ293455">
    <property type="protein sequence ID" value="PBK63982.1"/>
    <property type="molecule type" value="Genomic_DNA"/>
</dbReference>
<gene>
    <name evidence="1" type="ORF">ARMSODRAFT_1007489</name>
</gene>
<protein>
    <submittedName>
        <fullName evidence="1">Uncharacterized protein</fullName>
    </submittedName>
</protein>
<keyword evidence="2" id="KW-1185">Reference proteome</keyword>
<organism evidence="1 2">
    <name type="scientific">Armillaria solidipes</name>
    <dbReference type="NCBI Taxonomy" id="1076256"/>
    <lineage>
        <taxon>Eukaryota</taxon>
        <taxon>Fungi</taxon>
        <taxon>Dikarya</taxon>
        <taxon>Basidiomycota</taxon>
        <taxon>Agaricomycotina</taxon>
        <taxon>Agaricomycetes</taxon>
        <taxon>Agaricomycetidae</taxon>
        <taxon>Agaricales</taxon>
        <taxon>Marasmiineae</taxon>
        <taxon>Physalacriaceae</taxon>
        <taxon>Armillaria</taxon>
    </lineage>
</organism>
<name>A0A2H3BAD8_9AGAR</name>
<evidence type="ECO:0000313" key="1">
    <source>
        <dbReference type="EMBL" id="PBK63982.1"/>
    </source>
</evidence>
<dbReference type="AlphaFoldDB" id="A0A2H3BAD8"/>